<dbReference type="InterPro" id="IPR010230">
    <property type="entry name" value="FeS-cluster_ATPase_SufC"/>
</dbReference>
<dbReference type="GO" id="GO:0016887">
    <property type="term" value="F:ATP hydrolysis activity"/>
    <property type="evidence" value="ECO:0007669"/>
    <property type="project" value="InterPro"/>
</dbReference>
<dbReference type="GO" id="GO:0005524">
    <property type="term" value="F:ATP binding"/>
    <property type="evidence" value="ECO:0007669"/>
    <property type="project" value="UniProtKB-KW"/>
</dbReference>
<dbReference type="AlphaFoldDB" id="A0A0G0GW56"/>
<keyword evidence="3 5" id="KW-0067">ATP-binding</keyword>
<organism evidence="5 6">
    <name type="scientific">candidate division WS6 bacterium GW2011_GWA2_37_6</name>
    <dbReference type="NCBI Taxonomy" id="1619087"/>
    <lineage>
        <taxon>Bacteria</taxon>
        <taxon>Candidatus Dojkabacteria</taxon>
    </lineage>
</organism>
<evidence type="ECO:0000256" key="2">
    <source>
        <dbReference type="ARBA" id="ARBA00022741"/>
    </source>
</evidence>
<dbReference type="InterPro" id="IPR027417">
    <property type="entry name" value="P-loop_NTPase"/>
</dbReference>
<dbReference type="PATRIC" id="fig|1619087.5.peg.735"/>
<dbReference type="CDD" id="cd03217">
    <property type="entry name" value="ABC_FeS_Assembly"/>
    <property type="match status" value="1"/>
</dbReference>
<evidence type="ECO:0000259" key="4">
    <source>
        <dbReference type="PROSITE" id="PS50893"/>
    </source>
</evidence>
<evidence type="ECO:0000313" key="6">
    <source>
        <dbReference type="Proteomes" id="UP000034852"/>
    </source>
</evidence>
<accession>A0A0G0GW56</accession>
<dbReference type="Pfam" id="PF00005">
    <property type="entry name" value="ABC_tran"/>
    <property type="match status" value="1"/>
</dbReference>
<protein>
    <submittedName>
        <fullName evidence="5">Iron-sulfur cluster formation ABC transporter ATP-binding subunit</fullName>
    </submittedName>
</protein>
<dbReference type="Proteomes" id="UP000034852">
    <property type="component" value="Unassembled WGS sequence"/>
</dbReference>
<gene>
    <name evidence="5" type="ORF">US52_C0064G0004</name>
</gene>
<reference evidence="5 6" key="1">
    <citation type="journal article" date="2015" name="Nature">
        <title>rRNA introns, odd ribosomes, and small enigmatic genomes across a large radiation of phyla.</title>
        <authorList>
            <person name="Brown C.T."/>
            <person name="Hug L.A."/>
            <person name="Thomas B.C."/>
            <person name="Sharon I."/>
            <person name="Castelle C.J."/>
            <person name="Singh A."/>
            <person name="Wilkins M.J."/>
            <person name="Williams K.H."/>
            <person name="Banfield J.F."/>
        </authorList>
    </citation>
    <scope>NUCLEOTIDE SEQUENCE [LARGE SCALE GENOMIC DNA]</scope>
</reference>
<dbReference type="Gene3D" id="3.40.50.300">
    <property type="entry name" value="P-loop containing nucleotide triphosphate hydrolases"/>
    <property type="match status" value="1"/>
</dbReference>
<evidence type="ECO:0000256" key="1">
    <source>
        <dbReference type="ARBA" id="ARBA00006216"/>
    </source>
</evidence>
<dbReference type="NCBIfam" id="TIGR01978">
    <property type="entry name" value="sufC"/>
    <property type="match status" value="1"/>
</dbReference>
<dbReference type="InterPro" id="IPR003593">
    <property type="entry name" value="AAA+_ATPase"/>
</dbReference>
<dbReference type="PROSITE" id="PS50893">
    <property type="entry name" value="ABC_TRANSPORTER_2"/>
    <property type="match status" value="1"/>
</dbReference>
<evidence type="ECO:0000256" key="3">
    <source>
        <dbReference type="ARBA" id="ARBA00022840"/>
    </source>
</evidence>
<feature type="domain" description="ABC transporter" evidence="4">
    <location>
        <begin position="10"/>
        <end position="239"/>
    </location>
</feature>
<dbReference type="InterPro" id="IPR003439">
    <property type="entry name" value="ABC_transporter-like_ATP-bd"/>
</dbReference>
<dbReference type="PANTHER" id="PTHR43204:SF1">
    <property type="entry name" value="ABC TRANSPORTER I FAMILY MEMBER 6, CHLOROPLASTIC"/>
    <property type="match status" value="1"/>
</dbReference>
<name>A0A0G0GW56_9BACT</name>
<keyword evidence="2" id="KW-0547">Nucleotide-binding</keyword>
<proteinExistence type="inferred from homology"/>
<comment type="similarity">
    <text evidence="1">Belongs to the ABC transporter superfamily. Ycf16 family.</text>
</comment>
<dbReference type="EMBL" id="LBTH01000064">
    <property type="protein sequence ID" value="KKQ34287.1"/>
    <property type="molecule type" value="Genomic_DNA"/>
</dbReference>
<dbReference type="PANTHER" id="PTHR43204">
    <property type="entry name" value="ABC TRANSPORTER I FAMILY MEMBER 6, CHLOROPLASTIC"/>
    <property type="match status" value="1"/>
</dbReference>
<evidence type="ECO:0000313" key="5">
    <source>
        <dbReference type="EMBL" id="KKQ34287.1"/>
    </source>
</evidence>
<comment type="caution">
    <text evidence="5">The sequence shown here is derived from an EMBL/GenBank/DDBJ whole genome shotgun (WGS) entry which is preliminary data.</text>
</comment>
<dbReference type="SMART" id="SM00382">
    <property type="entry name" value="AAA"/>
    <property type="match status" value="1"/>
</dbReference>
<dbReference type="SUPFAM" id="SSF52540">
    <property type="entry name" value="P-loop containing nucleoside triphosphate hydrolases"/>
    <property type="match status" value="1"/>
</dbReference>
<sequence length="240" mass="26882">MNAQQKNNLLEIKNLTVSSAGKTILKGLDMGIPAGQIHVLMGPNGSGKSTLSKTIMGADDVEIIKGRIYFKSKRINELSPEERAHLGIFLANQYPVEVPGVNLSNFLRIAYNSRFTDKKKHMSPLKFRSFLEEKSKLIDLSIEFSKRNLNEGFSGGEKKKCEILQMAVLEPKLAILDETDSGLDVDALKTVFMAVNKIKSQNKAMSLLIITHYERIFNYIKPDKIHILQDGKIIKTGFSK</sequence>